<feature type="domain" description="SWIM-type" evidence="3">
    <location>
        <begin position="308"/>
        <end position="340"/>
    </location>
</feature>
<dbReference type="EnsemblMetazoa" id="CapteT217392">
    <property type="protein sequence ID" value="CapteP217392"/>
    <property type="gene ID" value="CapteG217392"/>
</dbReference>
<dbReference type="EMBL" id="AMQN01023789">
    <property type="status" value="NOT_ANNOTATED_CDS"/>
    <property type="molecule type" value="Genomic_DNA"/>
</dbReference>
<gene>
    <name evidence="4" type="ORF">CAPTEDRAFT_217392</name>
</gene>
<dbReference type="EMBL" id="KB302000">
    <property type="protein sequence ID" value="ELU04888.1"/>
    <property type="molecule type" value="Genomic_DNA"/>
</dbReference>
<name>R7UFL2_CAPTE</name>
<feature type="region of interest" description="Disordered" evidence="2">
    <location>
        <begin position="255"/>
        <end position="302"/>
    </location>
</feature>
<dbReference type="InterPro" id="IPR007527">
    <property type="entry name" value="Znf_SWIM"/>
</dbReference>
<dbReference type="PANTHER" id="PTHR31569">
    <property type="entry name" value="SWIM-TYPE DOMAIN-CONTAINING PROTEIN"/>
    <property type="match status" value="1"/>
</dbReference>
<organism evidence="4">
    <name type="scientific">Capitella teleta</name>
    <name type="common">Polychaete worm</name>
    <dbReference type="NCBI Taxonomy" id="283909"/>
    <lineage>
        <taxon>Eukaryota</taxon>
        <taxon>Metazoa</taxon>
        <taxon>Spiralia</taxon>
        <taxon>Lophotrochozoa</taxon>
        <taxon>Annelida</taxon>
        <taxon>Polychaeta</taxon>
        <taxon>Sedentaria</taxon>
        <taxon>Scolecida</taxon>
        <taxon>Capitellidae</taxon>
        <taxon>Capitella</taxon>
    </lineage>
</organism>
<dbReference type="Pfam" id="PF21056">
    <property type="entry name" value="ZSWIM1-3_RNaseH-like"/>
    <property type="match status" value="1"/>
</dbReference>
<evidence type="ECO:0000256" key="1">
    <source>
        <dbReference type="PROSITE-ProRule" id="PRU00325"/>
    </source>
</evidence>
<reference evidence="5" key="3">
    <citation type="submission" date="2015-06" db="UniProtKB">
        <authorList>
            <consortium name="EnsemblMetazoa"/>
        </authorList>
    </citation>
    <scope>IDENTIFICATION</scope>
</reference>
<dbReference type="GO" id="GO:0008270">
    <property type="term" value="F:zinc ion binding"/>
    <property type="evidence" value="ECO:0007669"/>
    <property type="project" value="UniProtKB-KW"/>
</dbReference>
<reference evidence="4 6" key="2">
    <citation type="journal article" date="2013" name="Nature">
        <title>Insights into bilaterian evolution from three spiralian genomes.</title>
        <authorList>
            <person name="Simakov O."/>
            <person name="Marletaz F."/>
            <person name="Cho S.J."/>
            <person name="Edsinger-Gonzales E."/>
            <person name="Havlak P."/>
            <person name="Hellsten U."/>
            <person name="Kuo D.H."/>
            <person name="Larsson T."/>
            <person name="Lv J."/>
            <person name="Arendt D."/>
            <person name="Savage R."/>
            <person name="Osoegawa K."/>
            <person name="de Jong P."/>
            <person name="Grimwood J."/>
            <person name="Chapman J.A."/>
            <person name="Shapiro H."/>
            <person name="Aerts A."/>
            <person name="Otillar R.P."/>
            <person name="Terry A.Y."/>
            <person name="Boore J.L."/>
            <person name="Grigoriev I.V."/>
            <person name="Lindberg D.R."/>
            <person name="Seaver E.C."/>
            <person name="Weisblat D.A."/>
            <person name="Putnam N.H."/>
            <person name="Rokhsar D.S."/>
        </authorList>
    </citation>
    <scope>NUCLEOTIDE SEQUENCE</scope>
    <source>
        <strain evidence="4 6">I ESC-2004</strain>
    </source>
</reference>
<dbReference type="Proteomes" id="UP000014760">
    <property type="component" value="Unassembled WGS sequence"/>
</dbReference>
<dbReference type="PROSITE" id="PS50966">
    <property type="entry name" value="ZF_SWIM"/>
    <property type="match status" value="1"/>
</dbReference>
<proteinExistence type="predicted"/>
<dbReference type="AlphaFoldDB" id="R7UFL2"/>
<keyword evidence="1" id="KW-0479">Metal-binding</keyword>
<dbReference type="STRING" id="283909.R7UFL2"/>
<accession>R7UFL2</accession>
<evidence type="ECO:0000259" key="3">
    <source>
        <dbReference type="PROSITE" id="PS50966"/>
    </source>
</evidence>
<reference evidence="6" key="1">
    <citation type="submission" date="2012-12" db="EMBL/GenBank/DDBJ databases">
        <authorList>
            <person name="Hellsten U."/>
            <person name="Grimwood J."/>
            <person name="Chapman J.A."/>
            <person name="Shapiro H."/>
            <person name="Aerts A."/>
            <person name="Otillar R.P."/>
            <person name="Terry A.Y."/>
            <person name="Boore J.L."/>
            <person name="Simakov O."/>
            <person name="Marletaz F."/>
            <person name="Cho S.-J."/>
            <person name="Edsinger-Gonzales E."/>
            <person name="Havlak P."/>
            <person name="Kuo D.-H."/>
            <person name="Larsson T."/>
            <person name="Lv J."/>
            <person name="Arendt D."/>
            <person name="Savage R."/>
            <person name="Osoegawa K."/>
            <person name="de Jong P."/>
            <person name="Lindberg D.R."/>
            <person name="Seaver E.C."/>
            <person name="Weisblat D.A."/>
            <person name="Putnam N.H."/>
            <person name="Grigoriev I.V."/>
            <person name="Rokhsar D.S."/>
        </authorList>
    </citation>
    <scope>NUCLEOTIDE SEQUENCE</scope>
    <source>
        <strain evidence="6">I ESC-2004</strain>
    </source>
</reference>
<sequence length="404" mass="46508">MPVMTIMCVDGNLESRVVAFALISEESRQMYETMFRLFDETNDCSGVQTFMVDKCMAEISALDQIFPHAFVELCHFHVLDAFKRKINSLDCRAEEKDEVRRVVSKLCECRRENEYEEVKEELREASSESFFQYFLRNWDVMKERWVMFARQSRVNFVDRTSNRIESFHQKLKQEVARMGPLDLMFYNILLILRTLDNKITHQNFSSTFRKVPSSRPHLQKVVTPYAHACLVAEVQRSQRFVCRVVPEGVLVREREAQAGEEREAQAGEERETQAGEEHEAQAGEERETQAGEEHEAQAGEEHEAQAGEVLVINVKVCSCSIFRTKLLLCRHILAARSHLNLKLPLLDLIHKRWLQSENPLTITSLVAPAPSISVVQICYRNPLSRPAKHVQAKIITDQIADAVG</sequence>
<dbReference type="InterPro" id="IPR048324">
    <property type="entry name" value="ZSWIM1-3_RNaseH-like"/>
</dbReference>
<evidence type="ECO:0000313" key="5">
    <source>
        <dbReference type="EnsemblMetazoa" id="CapteP217392"/>
    </source>
</evidence>
<evidence type="ECO:0000313" key="4">
    <source>
        <dbReference type="EMBL" id="ELU04888.1"/>
    </source>
</evidence>
<keyword evidence="6" id="KW-1185">Reference proteome</keyword>
<evidence type="ECO:0000256" key="2">
    <source>
        <dbReference type="SAM" id="MobiDB-lite"/>
    </source>
</evidence>
<keyword evidence="1" id="KW-0862">Zinc</keyword>
<dbReference type="OrthoDB" id="92090at2759"/>
<dbReference type="OMA" id="TSHNIER"/>
<dbReference type="PANTHER" id="PTHR31569:SF4">
    <property type="entry name" value="SWIM-TYPE DOMAIN-CONTAINING PROTEIN"/>
    <property type="match status" value="1"/>
</dbReference>
<keyword evidence="1" id="KW-0863">Zinc-finger</keyword>
<dbReference type="HOGENOM" id="CLU_681962_0_0_1"/>
<dbReference type="InterPro" id="IPR052579">
    <property type="entry name" value="Zinc_finger_SWIM"/>
</dbReference>
<protein>
    <recommendedName>
        <fullName evidence="3">SWIM-type domain-containing protein</fullName>
    </recommendedName>
</protein>
<evidence type="ECO:0000313" key="6">
    <source>
        <dbReference type="Proteomes" id="UP000014760"/>
    </source>
</evidence>